<keyword evidence="1" id="KW-0812">Transmembrane</keyword>
<accession>A0A2U2PKV0</accession>
<dbReference type="OrthoDB" id="8536716at2"/>
<evidence type="ECO:0000313" key="2">
    <source>
        <dbReference type="EMBL" id="PWG82033.1"/>
    </source>
</evidence>
<dbReference type="Pfam" id="PF11750">
    <property type="entry name" value="DUF3307"/>
    <property type="match status" value="1"/>
</dbReference>
<feature type="transmembrane region" description="Helical" evidence="1">
    <location>
        <begin position="59"/>
        <end position="76"/>
    </location>
</feature>
<evidence type="ECO:0000313" key="3">
    <source>
        <dbReference type="Proteomes" id="UP000245647"/>
    </source>
</evidence>
<protein>
    <submittedName>
        <fullName evidence="2">DUF3307 domain-containing protein</fullName>
    </submittedName>
</protein>
<feature type="transmembrane region" description="Helical" evidence="1">
    <location>
        <begin position="83"/>
        <end position="105"/>
    </location>
</feature>
<dbReference type="RefSeq" id="WP_109414310.1">
    <property type="nucleotide sequence ID" value="NZ_QEAS01000002.1"/>
</dbReference>
<organism evidence="2 3">
    <name type="scientific">Pararcticibacter amylolyticus</name>
    <dbReference type="NCBI Taxonomy" id="2173175"/>
    <lineage>
        <taxon>Bacteria</taxon>
        <taxon>Pseudomonadati</taxon>
        <taxon>Bacteroidota</taxon>
        <taxon>Sphingobacteriia</taxon>
        <taxon>Sphingobacteriales</taxon>
        <taxon>Sphingobacteriaceae</taxon>
        <taxon>Pararcticibacter</taxon>
    </lineage>
</organism>
<name>A0A2U2PKV0_9SPHI</name>
<feature type="transmembrane region" description="Helical" evidence="1">
    <location>
        <begin position="166"/>
        <end position="191"/>
    </location>
</feature>
<evidence type="ECO:0000256" key="1">
    <source>
        <dbReference type="SAM" id="Phobius"/>
    </source>
</evidence>
<proteinExistence type="predicted"/>
<keyword evidence="1" id="KW-1133">Transmembrane helix</keyword>
<feature type="transmembrane region" description="Helical" evidence="1">
    <location>
        <begin position="125"/>
        <end position="145"/>
    </location>
</feature>
<reference evidence="2 3" key="1">
    <citation type="submission" date="2018-04" db="EMBL/GenBank/DDBJ databases">
        <title>Pedobacter chongqingensis sp. nov., isolated from a rottenly hemp rope.</title>
        <authorList>
            <person name="Cai Y."/>
        </authorList>
    </citation>
    <scope>NUCLEOTIDE SEQUENCE [LARGE SCALE GENOMIC DNA]</scope>
    <source>
        <strain evidence="2 3">FJ4-8</strain>
    </source>
</reference>
<dbReference type="EMBL" id="QEAS01000002">
    <property type="protein sequence ID" value="PWG82033.1"/>
    <property type="molecule type" value="Genomic_DNA"/>
</dbReference>
<comment type="caution">
    <text evidence="2">The sequence shown here is derived from an EMBL/GenBank/DDBJ whole genome shotgun (WGS) entry which is preliminary data.</text>
</comment>
<keyword evidence="1" id="KW-0472">Membrane</keyword>
<feature type="transmembrane region" description="Helical" evidence="1">
    <location>
        <begin position="211"/>
        <end position="230"/>
    </location>
</feature>
<dbReference type="InterPro" id="IPR021737">
    <property type="entry name" value="Phage_phiKZ_Orf197"/>
</dbReference>
<sequence>MLFLWYIKMFCAHLLTDFVLQPNSWVKGRMERHWQSWHLYLHSALTAFVAWLFTGFEHWQVLVFILVSHCLIDLWKSYRPAKLVYFFADQFLHTAVILLLGLMIFPEQMPEPAFVISLLNNKNAWVCAIAIIFLSYPSGIIIGMLTTRWREQIQPQENSLANAGKWIGILERLIIFVLVVFDQYAAIGLLTAAKSILRFSDTKDAPQRTEYVLIGTLISISTAIVTGLLVKTALN</sequence>
<dbReference type="Proteomes" id="UP000245647">
    <property type="component" value="Unassembled WGS sequence"/>
</dbReference>
<gene>
    <name evidence="2" type="ORF">DDR33_03150</name>
</gene>
<dbReference type="AlphaFoldDB" id="A0A2U2PKV0"/>
<keyword evidence="3" id="KW-1185">Reference proteome</keyword>